<dbReference type="Proteomes" id="UP000030746">
    <property type="component" value="Unassembled WGS sequence"/>
</dbReference>
<evidence type="ECO:0000256" key="3">
    <source>
        <dbReference type="ARBA" id="ARBA00022833"/>
    </source>
</evidence>
<evidence type="ECO:0000256" key="4">
    <source>
        <dbReference type="PROSITE-ProRule" id="PRU00175"/>
    </source>
</evidence>
<dbReference type="InterPro" id="IPR001841">
    <property type="entry name" value="Znf_RING"/>
</dbReference>
<evidence type="ECO:0000256" key="2">
    <source>
        <dbReference type="ARBA" id="ARBA00022771"/>
    </source>
</evidence>
<dbReference type="PANTHER" id="PTHR14879:SF5">
    <property type="entry name" value="RING-TYPE DOMAIN-CONTAINING PROTEIN"/>
    <property type="match status" value="1"/>
</dbReference>
<evidence type="ECO:0000313" key="7">
    <source>
        <dbReference type="Proteomes" id="UP000030746"/>
    </source>
</evidence>
<reference evidence="6 7" key="1">
    <citation type="journal article" date="2013" name="Nature">
        <title>Insights into bilaterian evolution from three spiralian genomes.</title>
        <authorList>
            <person name="Simakov O."/>
            <person name="Marletaz F."/>
            <person name="Cho S.J."/>
            <person name="Edsinger-Gonzales E."/>
            <person name="Havlak P."/>
            <person name="Hellsten U."/>
            <person name="Kuo D.H."/>
            <person name="Larsson T."/>
            <person name="Lv J."/>
            <person name="Arendt D."/>
            <person name="Savage R."/>
            <person name="Osoegawa K."/>
            <person name="de Jong P."/>
            <person name="Grimwood J."/>
            <person name="Chapman J.A."/>
            <person name="Shapiro H."/>
            <person name="Aerts A."/>
            <person name="Otillar R.P."/>
            <person name="Terry A.Y."/>
            <person name="Boore J.L."/>
            <person name="Grigoriev I.V."/>
            <person name="Lindberg D.R."/>
            <person name="Seaver E.C."/>
            <person name="Weisblat D.A."/>
            <person name="Putnam N.H."/>
            <person name="Rokhsar D.S."/>
        </authorList>
    </citation>
    <scope>NUCLEOTIDE SEQUENCE [LARGE SCALE GENOMIC DNA]</scope>
</reference>
<dbReference type="SUPFAM" id="SSF57850">
    <property type="entry name" value="RING/U-box"/>
    <property type="match status" value="1"/>
</dbReference>
<dbReference type="GO" id="GO:0008270">
    <property type="term" value="F:zinc ion binding"/>
    <property type="evidence" value="ECO:0007669"/>
    <property type="project" value="UniProtKB-KW"/>
</dbReference>
<dbReference type="CTD" id="20231793"/>
<organism evidence="6 7">
    <name type="scientific">Lottia gigantea</name>
    <name type="common">Giant owl limpet</name>
    <dbReference type="NCBI Taxonomy" id="225164"/>
    <lineage>
        <taxon>Eukaryota</taxon>
        <taxon>Metazoa</taxon>
        <taxon>Spiralia</taxon>
        <taxon>Lophotrochozoa</taxon>
        <taxon>Mollusca</taxon>
        <taxon>Gastropoda</taxon>
        <taxon>Patellogastropoda</taxon>
        <taxon>Lottioidea</taxon>
        <taxon>Lottiidae</taxon>
        <taxon>Lottia</taxon>
    </lineage>
</organism>
<accession>V4AI38</accession>
<dbReference type="Pfam" id="PF13920">
    <property type="entry name" value="zf-C3HC4_3"/>
    <property type="match status" value="1"/>
</dbReference>
<keyword evidence="3" id="KW-0862">Zinc</keyword>
<proteinExistence type="predicted"/>
<dbReference type="STRING" id="225164.V4AI38"/>
<gene>
    <name evidence="6" type="ORF">LOTGIDRAFT_119885</name>
</gene>
<name>V4AI38_LOTGI</name>
<feature type="domain" description="RING-type" evidence="5">
    <location>
        <begin position="24"/>
        <end position="59"/>
    </location>
</feature>
<dbReference type="OMA" id="EMYKTFM"/>
<evidence type="ECO:0000256" key="1">
    <source>
        <dbReference type="ARBA" id="ARBA00022723"/>
    </source>
</evidence>
<dbReference type="GeneID" id="20231793"/>
<dbReference type="InterPro" id="IPR051728">
    <property type="entry name" value="RING-FYVE_E3_ubiquitin-ligase"/>
</dbReference>
<keyword evidence="7" id="KW-1185">Reference proteome</keyword>
<dbReference type="Gene3D" id="3.30.40.10">
    <property type="entry name" value="Zinc/RING finger domain, C3HC4 (zinc finger)"/>
    <property type="match status" value="1"/>
</dbReference>
<dbReference type="FunFam" id="1.10.1170.10:FF:000002">
    <property type="entry name" value="Baculoviral IAP repeat containing 7"/>
    <property type="match status" value="1"/>
</dbReference>
<dbReference type="HOGENOM" id="CLU_2742925_0_0_1"/>
<dbReference type="KEGG" id="lgi:LOTGIDRAFT_119885"/>
<keyword evidence="1" id="KW-0479">Metal-binding</keyword>
<evidence type="ECO:0000259" key="5">
    <source>
        <dbReference type="PROSITE" id="PS50089"/>
    </source>
</evidence>
<dbReference type="EMBL" id="KB201977">
    <property type="protein sequence ID" value="ESO93081.1"/>
    <property type="molecule type" value="Genomic_DNA"/>
</dbReference>
<dbReference type="SMART" id="SM00184">
    <property type="entry name" value="RING"/>
    <property type="match status" value="1"/>
</dbReference>
<sequence>MAEERFVSSFDSKLSLNSEAYVPCKICMDNEVQVTFIPCRHLVTCEECSNLVTECPICRKHIRERMKIYLS</sequence>
<dbReference type="RefSeq" id="XP_009056288.1">
    <property type="nucleotide sequence ID" value="XM_009058040.1"/>
</dbReference>
<protein>
    <recommendedName>
        <fullName evidence="5">RING-type domain-containing protein</fullName>
    </recommendedName>
</protein>
<dbReference type="PROSITE" id="PS50089">
    <property type="entry name" value="ZF_RING_2"/>
    <property type="match status" value="1"/>
</dbReference>
<dbReference type="InterPro" id="IPR013083">
    <property type="entry name" value="Znf_RING/FYVE/PHD"/>
</dbReference>
<keyword evidence="2 4" id="KW-0863">Zinc-finger</keyword>
<dbReference type="OrthoDB" id="6288000at2759"/>
<dbReference type="AlphaFoldDB" id="V4AI38"/>
<evidence type="ECO:0000313" key="6">
    <source>
        <dbReference type="EMBL" id="ESO93081.1"/>
    </source>
</evidence>
<dbReference type="PANTHER" id="PTHR14879">
    <property type="entry name" value="CASPASE REGULATOR, RING FINGER DOMAIN-CONTAINING"/>
    <property type="match status" value="1"/>
</dbReference>